<dbReference type="Gene3D" id="3.20.20.140">
    <property type="entry name" value="Metal-dependent hydrolases"/>
    <property type="match status" value="1"/>
</dbReference>
<organism evidence="1 2">
    <name type="scientific">Paenibacillus lycopersici</name>
    <dbReference type="NCBI Taxonomy" id="2704462"/>
    <lineage>
        <taxon>Bacteria</taxon>
        <taxon>Bacillati</taxon>
        <taxon>Bacillota</taxon>
        <taxon>Bacilli</taxon>
        <taxon>Bacillales</taxon>
        <taxon>Paenibacillaceae</taxon>
        <taxon>Paenibacillus</taxon>
    </lineage>
</organism>
<sequence>MTSERTRPVYDVGRFFCIAQPFELGRRIRLKPFRKADFHCDVLWKLLEDPTLSFIRDDQNKLDVTLPRLKHAGATFQTFAIYVPERMEKTMAPILQIIDLFYRKVLVSPEMTFIRTGSDIEALERKPGAIGAMLSLEGADGLQGDPAMLRILFRLGVRAAGLTWNHANWAADGALEARGGGLTKKGRAIVEECNRLGILLDVSHLCDRAFWDMLNVSSRPIIASHSNCRSHCPHPRNLSDDQIKALLAQGGLIGVTYVPQFVSAGVSAGIADVLRHIERICEFGGERQLMFGSDFDGIERYVDGLTHPGELHRLQDALLARYPETLVKAFFERNAMAFLAMHLPRG</sequence>
<dbReference type="KEGG" id="plyc:GXP70_12980"/>
<accession>A0A6C0G2I6</accession>
<dbReference type="GO" id="GO:0070573">
    <property type="term" value="F:metallodipeptidase activity"/>
    <property type="evidence" value="ECO:0007669"/>
    <property type="project" value="InterPro"/>
</dbReference>
<evidence type="ECO:0000313" key="2">
    <source>
        <dbReference type="Proteomes" id="UP000476064"/>
    </source>
</evidence>
<dbReference type="Pfam" id="PF01244">
    <property type="entry name" value="Peptidase_M19"/>
    <property type="match status" value="1"/>
</dbReference>
<dbReference type="AlphaFoldDB" id="A0A6C0G2I6"/>
<dbReference type="PANTHER" id="PTHR10443:SF12">
    <property type="entry name" value="DIPEPTIDASE"/>
    <property type="match status" value="1"/>
</dbReference>
<gene>
    <name evidence="1" type="ORF">GXP70_12980</name>
</gene>
<dbReference type="GO" id="GO:0006508">
    <property type="term" value="P:proteolysis"/>
    <property type="evidence" value="ECO:0007669"/>
    <property type="project" value="InterPro"/>
</dbReference>
<dbReference type="InterPro" id="IPR032466">
    <property type="entry name" value="Metal_Hydrolase"/>
</dbReference>
<keyword evidence="2" id="KW-1185">Reference proteome</keyword>
<dbReference type="InterPro" id="IPR008257">
    <property type="entry name" value="Pept_M19"/>
</dbReference>
<dbReference type="PROSITE" id="PS51365">
    <property type="entry name" value="RENAL_DIPEPTIDASE_2"/>
    <property type="match status" value="1"/>
</dbReference>
<evidence type="ECO:0000313" key="1">
    <source>
        <dbReference type="EMBL" id="QHT60770.1"/>
    </source>
</evidence>
<protein>
    <submittedName>
        <fullName evidence="1">Membrane dipeptidase</fullName>
    </submittedName>
</protein>
<dbReference type="SUPFAM" id="SSF51556">
    <property type="entry name" value="Metallo-dependent hydrolases"/>
    <property type="match status" value="1"/>
</dbReference>
<proteinExistence type="predicted"/>
<dbReference type="EMBL" id="CP048209">
    <property type="protein sequence ID" value="QHT60770.1"/>
    <property type="molecule type" value="Genomic_DNA"/>
</dbReference>
<reference evidence="1 2" key="1">
    <citation type="submission" date="2020-01" db="EMBL/GenBank/DDBJ databases">
        <title>Paenibacillus sp. nov., isolated from tomato rhizosphere.</title>
        <authorList>
            <person name="Weon H.-Y."/>
            <person name="Lee S.A."/>
        </authorList>
    </citation>
    <scope>NUCLEOTIDE SEQUENCE [LARGE SCALE GENOMIC DNA]</scope>
    <source>
        <strain evidence="1 2">12200R-189</strain>
    </source>
</reference>
<dbReference type="Proteomes" id="UP000476064">
    <property type="component" value="Chromosome"/>
</dbReference>
<dbReference type="PANTHER" id="PTHR10443">
    <property type="entry name" value="MICROSOMAL DIPEPTIDASE"/>
    <property type="match status" value="1"/>
</dbReference>
<dbReference type="CDD" id="cd01301">
    <property type="entry name" value="rDP_like"/>
    <property type="match status" value="1"/>
</dbReference>
<name>A0A6C0G2I6_9BACL</name>